<dbReference type="PROSITE" id="PS50235">
    <property type="entry name" value="USP_3"/>
    <property type="match status" value="1"/>
</dbReference>
<name>A0AAV9I428_9RHOD</name>
<evidence type="ECO:0000256" key="4">
    <source>
        <dbReference type="ARBA" id="ARBA00022786"/>
    </source>
</evidence>
<dbReference type="InterPro" id="IPR018200">
    <property type="entry name" value="USP_CS"/>
</dbReference>
<dbReference type="InterPro" id="IPR015940">
    <property type="entry name" value="UBA"/>
</dbReference>
<dbReference type="GO" id="GO:0004843">
    <property type="term" value="F:cysteine-type deubiquitinase activity"/>
    <property type="evidence" value="ECO:0007669"/>
    <property type="project" value="UniProtKB-EC"/>
</dbReference>
<dbReference type="InterPro" id="IPR038765">
    <property type="entry name" value="Papain-like_cys_pep_sf"/>
</dbReference>
<feature type="compositionally biased region" description="Low complexity" evidence="8">
    <location>
        <begin position="351"/>
        <end position="363"/>
    </location>
</feature>
<dbReference type="PANTHER" id="PTHR43982">
    <property type="entry name" value="UBIQUITIN CARBOXYL-TERMINAL HYDROLASE"/>
    <property type="match status" value="1"/>
</dbReference>
<evidence type="ECO:0000256" key="2">
    <source>
        <dbReference type="ARBA" id="ARBA00012759"/>
    </source>
</evidence>
<evidence type="ECO:0000313" key="11">
    <source>
        <dbReference type="EMBL" id="KAK4523044.1"/>
    </source>
</evidence>
<accession>A0AAV9I428</accession>
<feature type="coiled-coil region" evidence="7">
    <location>
        <begin position="527"/>
        <end position="558"/>
    </location>
</feature>
<evidence type="ECO:0000256" key="7">
    <source>
        <dbReference type="SAM" id="Coils"/>
    </source>
</evidence>
<dbReference type="InterPro" id="IPR001394">
    <property type="entry name" value="Peptidase_C19_UCH"/>
</dbReference>
<dbReference type="InterPro" id="IPR044635">
    <property type="entry name" value="UBP14-like"/>
</dbReference>
<evidence type="ECO:0000259" key="9">
    <source>
        <dbReference type="PROSITE" id="PS50030"/>
    </source>
</evidence>
<dbReference type="GO" id="GO:0061136">
    <property type="term" value="P:regulation of proteasomal protein catabolic process"/>
    <property type="evidence" value="ECO:0007669"/>
    <property type="project" value="TreeGrafter"/>
</dbReference>
<evidence type="ECO:0000313" key="12">
    <source>
        <dbReference type="Proteomes" id="UP001300502"/>
    </source>
</evidence>
<evidence type="ECO:0000256" key="1">
    <source>
        <dbReference type="ARBA" id="ARBA00000707"/>
    </source>
</evidence>
<keyword evidence="12" id="KW-1185">Reference proteome</keyword>
<keyword evidence="3" id="KW-0645">Protease</keyword>
<feature type="compositionally biased region" description="Low complexity" evidence="8">
    <location>
        <begin position="58"/>
        <end position="68"/>
    </location>
</feature>
<feature type="domain" description="UBA" evidence="9">
    <location>
        <begin position="1"/>
        <end position="40"/>
    </location>
</feature>
<dbReference type="SUPFAM" id="SSF54001">
    <property type="entry name" value="Cysteine proteinases"/>
    <property type="match status" value="1"/>
</dbReference>
<dbReference type="GO" id="GO:0070628">
    <property type="term" value="F:proteasome binding"/>
    <property type="evidence" value="ECO:0007669"/>
    <property type="project" value="TreeGrafter"/>
</dbReference>
<evidence type="ECO:0000259" key="10">
    <source>
        <dbReference type="PROSITE" id="PS50235"/>
    </source>
</evidence>
<gene>
    <name evidence="11" type="ORF">GAYE_PCTG33G0934</name>
</gene>
<evidence type="ECO:0000256" key="5">
    <source>
        <dbReference type="ARBA" id="ARBA00022801"/>
    </source>
</evidence>
<reference evidence="11 12" key="1">
    <citation type="submission" date="2022-07" db="EMBL/GenBank/DDBJ databases">
        <title>Genome-wide signatures of adaptation to extreme environments.</title>
        <authorList>
            <person name="Cho C.H."/>
            <person name="Yoon H.S."/>
        </authorList>
    </citation>
    <scope>NUCLEOTIDE SEQUENCE [LARGE SCALE GENOMIC DNA]</scope>
    <source>
        <strain evidence="11 12">108.79 E11</strain>
    </source>
</reference>
<evidence type="ECO:0000256" key="3">
    <source>
        <dbReference type="ARBA" id="ARBA00022670"/>
    </source>
</evidence>
<dbReference type="InterPro" id="IPR009060">
    <property type="entry name" value="UBA-like_sf"/>
</dbReference>
<dbReference type="GO" id="GO:0016579">
    <property type="term" value="P:protein deubiquitination"/>
    <property type="evidence" value="ECO:0007669"/>
    <property type="project" value="InterPro"/>
</dbReference>
<dbReference type="InterPro" id="IPR028889">
    <property type="entry name" value="USP"/>
</dbReference>
<dbReference type="AlphaFoldDB" id="A0AAV9I428"/>
<feature type="compositionally biased region" description="Basic and acidic residues" evidence="8">
    <location>
        <begin position="144"/>
        <end position="166"/>
    </location>
</feature>
<keyword evidence="4" id="KW-0833">Ubl conjugation pathway</keyword>
<evidence type="ECO:0000256" key="6">
    <source>
        <dbReference type="ARBA" id="ARBA00022807"/>
    </source>
</evidence>
<dbReference type="GO" id="GO:0043161">
    <property type="term" value="P:proteasome-mediated ubiquitin-dependent protein catabolic process"/>
    <property type="evidence" value="ECO:0007669"/>
    <property type="project" value="InterPro"/>
</dbReference>
<feature type="region of interest" description="Disordered" evidence="8">
    <location>
        <begin position="341"/>
        <end position="363"/>
    </location>
</feature>
<dbReference type="EMBL" id="JANCYU010000010">
    <property type="protein sequence ID" value="KAK4523044.1"/>
    <property type="molecule type" value="Genomic_DNA"/>
</dbReference>
<proteinExistence type="predicted"/>
<organism evidence="11 12">
    <name type="scientific">Galdieria yellowstonensis</name>
    <dbReference type="NCBI Taxonomy" id="3028027"/>
    <lineage>
        <taxon>Eukaryota</taxon>
        <taxon>Rhodophyta</taxon>
        <taxon>Bangiophyceae</taxon>
        <taxon>Galdieriales</taxon>
        <taxon>Galdieriaceae</taxon>
        <taxon>Galdieria</taxon>
    </lineage>
</organism>
<dbReference type="Gene3D" id="3.90.70.10">
    <property type="entry name" value="Cysteine proteinases"/>
    <property type="match status" value="1"/>
</dbReference>
<feature type="domain" description="USP" evidence="10">
    <location>
        <begin position="198"/>
        <end position="718"/>
    </location>
</feature>
<dbReference type="PANTHER" id="PTHR43982:SF6">
    <property type="entry name" value="UBIQUITIN CARBOXYL-TERMINAL HYDROLASE 2-RELATED"/>
    <property type="match status" value="1"/>
</dbReference>
<feature type="region of interest" description="Disordered" evidence="8">
    <location>
        <begin position="95"/>
        <end position="190"/>
    </location>
</feature>
<comment type="caution">
    <text evidence="11">The sequence shown here is derived from an EMBL/GenBank/DDBJ whole genome shotgun (WGS) entry which is preliminary data.</text>
</comment>
<protein>
    <recommendedName>
        <fullName evidence="2">ubiquitinyl hydrolase 1</fullName>
        <ecNumber evidence="2">3.4.19.12</ecNumber>
    </recommendedName>
</protein>
<feature type="coiled-coil region" evidence="7">
    <location>
        <begin position="614"/>
        <end position="645"/>
    </location>
</feature>
<keyword evidence="7" id="KW-0175">Coiled coil</keyword>
<comment type="catalytic activity">
    <reaction evidence="1">
        <text>Thiol-dependent hydrolysis of ester, thioester, amide, peptide and isopeptide bonds formed by the C-terminal Gly of ubiquitin (a 76-residue protein attached to proteins as an intracellular targeting signal).</text>
        <dbReference type="EC" id="3.4.19.12"/>
    </reaction>
</comment>
<dbReference type="PROSITE" id="PS00972">
    <property type="entry name" value="USP_1"/>
    <property type="match status" value="1"/>
</dbReference>
<dbReference type="PROSITE" id="PS50030">
    <property type="entry name" value="UBA"/>
    <property type="match status" value="1"/>
</dbReference>
<evidence type="ECO:0000256" key="8">
    <source>
        <dbReference type="SAM" id="MobiDB-lite"/>
    </source>
</evidence>
<feature type="region of interest" description="Disordered" evidence="8">
    <location>
        <begin position="58"/>
        <end position="78"/>
    </location>
</feature>
<dbReference type="Proteomes" id="UP001300502">
    <property type="component" value="Unassembled WGS sequence"/>
</dbReference>
<dbReference type="EC" id="3.4.19.12" evidence="2"/>
<keyword evidence="5" id="KW-0378">Hydrolase</keyword>
<sequence length="1160" mass="133284">MNASTRSHLTEMGFSKQDVDRAETAGCTTVDEAVNFLLENTSNITYKNSTLFRIAGTTQKSNSNNNTSHRQHTAHPSSSIRDYFADKKEDGPSLLYFSSTSSSSNGKKKAEGGKRSSHSGSSSSLFGKQRKSSDADLTKALAISKRETGTPDRKPSEDKDTQRAIEESLMTSDPHHTYSASEPFDPARRKRSSPFTPVGLRNVANICYVNSLLQVYFTLPAIRKAVFSFRHEPFEQLMKDAENQSFILEDEEKSSSLVQLRNAVDFVVELQNLFGRMALTEEKYLDPQRLIETLKSDSKYGFQIGGQQDASEFNQIFLELLELGVSATSVLEGILSTKNKENNAGEEQQEVSNSSATGNSNNNVVKNTFTSQLKQEIFVDFRVLDPQQEQQQRKSIKVAEQTHETNSVIIDATTPTGDARNLYRGLDEMTCSEIEFHIDKDSEIVNQLPRTTDSIEFFHSPYIDKGKIVDWTQSSSIPAYQRLWFVHVAPVLTIYMQRVRFNKETFTPEKVHDAFYFPDELKMSHYLEHQKETADELRAKSEKLKQQLQATLQELNEHRWFGFPNESLQQKFPFMETLKFSNALNRVVQRLRYLSEHNVFDLSPQDIESCLSTLNNLYEKELDLERQLVNKKQQLEEEQQHLRASIGDENTCHLHAVLVHDGAPDSGHYWAFIKDWCTEQWHMYNDIVVNPVSWDQVLLDSVGGNKFASAYGIIYINDELVETLRYPTKSCTEDNQDPIPLDCKWYNEIRREAYELLPDKVLDEIKKENDAFISELNQYDMKRSEQEWKEKAQILIYQAQESLATSWKQIKQSDFSWKNCLLRLPNFCLATEQYDLAIFLQLAVCYAGYSTSLLHDIQQLHKNESNAMDASNSLRIVLQMGKLLNQTKDSDWLSNHGGYSKEHDRAISMSVASIFSDKDLCQRFSERLDSCLIAYRLVLRAMKACEQGYQAMLDKDWIYSLELWNFVGRKYFVKEEENSSLVSKMLDNFLAKHEKGIYRNIQVCLVCLSEQLAEQLKKHGSEDSSVIENKRVAMARYATSLLDRNDPVLHFLMEKWASLAKESNNNSESSIVATKVSKQFYLYRETPPTLTPATVTSQLWDSMMETERYAEDTLEAEAFLEKLESLHQRTRGSFTWTHRDGLLPLGTLREWSQYLLHLSN</sequence>
<dbReference type="Pfam" id="PF00443">
    <property type="entry name" value="UCH"/>
    <property type="match status" value="1"/>
</dbReference>
<keyword evidence="6" id="KW-0788">Thiol protease</keyword>
<dbReference type="SUPFAM" id="SSF46934">
    <property type="entry name" value="UBA-like"/>
    <property type="match status" value="1"/>
</dbReference>